<evidence type="ECO:0000256" key="2">
    <source>
        <dbReference type="ARBA" id="ARBA00022491"/>
    </source>
</evidence>
<dbReference type="Proteomes" id="UP000569914">
    <property type="component" value="Unassembled WGS sequence"/>
</dbReference>
<dbReference type="Pfam" id="PF08220">
    <property type="entry name" value="HTH_DeoR"/>
    <property type="match status" value="1"/>
</dbReference>
<keyword evidence="4" id="KW-0238">DNA-binding</keyword>
<dbReference type="InterPro" id="IPR050313">
    <property type="entry name" value="Carb_Metab_HTH_regulators"/>
</dbReference>
<dbReference type="PANTHER" id="PTHR30363:SF4">
    <property type="entry name" value="GLYCEROL-3-PHOSPHATE REGULON REPRESSOR"/>
    <property type="match status" value="1"/>
</dbReference>
<dbReference type="InterPro" id="IPR036390">
    <property type="entry name" value="WH_DNA-bd_sf"/>
</dbReference>
<evidence type="ECO:0000256" key="5">
    <source>
        <dbReference type="ARBA" id="ARBA00023163"/>
    </source>
</evidence>
<dbReference type="Pfam" id="PF00455">
    <property type="entry name" value="DeoRC"/>
    <property type="match status" value="1"/>
</dbReference>
<dbReference type="RefSeq" id="WP_179748545.1">
    <property type="nucleotide sequence ID" value="NZ_JACCBU010000001.1"/>
</dbReference>
<accession>A0A7Y9I447</accession>
<dbReference type="SUPFAM" id="SSF100950">
    <property type="entry name" value="NagB/RpiA/CoA transferase-like"/>
    <property type="match status" value="1"/>
</dbReference>
<evidence type="ECO:0000256" key="4">
    <source>
        <dbReference type="ARBA" id="ARBA00023125"/>
    </source>
</evidence>
<dbReference type="InterPro" id="IPR001034">
    <property type="entry name" value="DeoR_HTH"/>
</dbReference>
<evidence type="ECO:0000256" key="3">
    <source>
        <dbReference type="ARBA" id="ARBA00023015"/>
    </source>
</evidence>
<keyword evidence="3" id="KW-0805">Transcription regulation</keyword>
<feature type="domain" description="HTH deoR-type" evidence="8">
    <location>
        <begin position="3"/>
        <end position="58"/>
    </location>
</feature>
<dbReference type="InterPro" id="IPR018356">
    <property type="entry name" value="Tscrpt_reg_HTH_DeoR_CS"/>
</dbReference>
<dbReference type="InterPro" id="IPR014036">
    <property type="entry name" value="DeoR-like_C"/>
</dbReference>
<dbReference type="GO" id="GO:0003677">
    <property type="term" value="F:DNA binding"/>
    <property type="evidence" value="ECO:0007669"/>
    <property type="project" value="UniProtKB-KW"/>
</dbReference>
<reference evidence="9 10" key="1">
    <citation type="submission" date="2020-07" db="EMBL/GenBank/DDBJ databases">
        <title>Sequencing the genomes of 1000 actinobacteria strains.</title>
        <authorList>
            <person name="Klenk H.-P."/>
        </authorList>
    </citation>
    <scope>NUCLEOTIDE SEQUENCE [LARGE SCALE GENOMIC DNA]</scope>
    <source>
        <strain evidence="9 10">DSM 22083</strain>
    </source>
</reference>
<dbReference type="SMART" id="SM01134">
    <property type="entry name" value="DeoRC"/>
    <property type="match status" value="1"/>
</dbReference>
<dbReference type="SUPFAM" id="SSF46785">
    <property type="entry name" value="Winged helix' DNA-binding domain"/>
    <property type="match status" value="1"/>
</dbReference>
<proteinExistence type="predicted"/>
<dbReference type="InterPro" id="IPR036388">
    <property type="entry name" value="WH-like_DNA-bd_sf"/>
</dbReference>
<feature type="region of interest" description="Disordered" evidence="7">
    <location>
        <begin position="254"/>
        <end position="274"/>
    </location>
</feature>
<dbReference type="PANTHER" id="PTHR30363">
    <property type="entry name" value="HTH-TYPE TRANSCRIPTIONAL REGULATOR SRLR-RELATED"/>
    <property type="match status" value="1"/>
</dbReference>
<evidence type="ECO:0000313" key="10">
    <source>
        <dbReference type="Proteomes" id="UP000569914"/>
    </source>
</evidence>
<comment type="function">
    <text evidence="6">Repressor of the lactose catabolism operon. Galactose-6-phosphate is the inducer.</text>
</comment>
<evidence type="ECO:0000256" key="7">
    <source>
        <dbReference type="SAM" id="MobiDB-lite"/>
    </source>
</evidence>
<dbReference type="PROSITE" id="PS00894">
    <property type="entry name" value="HTH_DEOR_1"/>
    <property type="match status" value="1"/>
</dbReference>
<dbReference type="InterPro" id="IPR037171">
    <property type="entry name" value="NagB/RpiA_transferase-like"/>
</dbReference>
<keyword evidence="10" id="KW-1185">Reference proteome</keyword>
<evidence type="ECO:0000256" key="6">
    <source>
        <dbReference type="ARBA" id="ARBA00024937"/>
    </source>
</evidence>
<dbReference type="Gene3D" id="1.10.10.10">
    <property type="entry name" value="Winged helix-like DNA-binding domain superfamily/Winged helix DNA-binding domain"/>
    <property type="match status" value="1"/>
</dbReference>
<dbReference type="EMBL" id="JACCBU010000001">
    <property type="protein sequence ID" value="NYE69640.1"/>
    <property type="molecule type" value="Genomic_DNA"/>
</dbReference>
<dbReference type="AlphaFoldDB" id="A0A7Y9I447"/>
<comment type="caution">
    <text evidence="9">The sequence shown here is derived from an EMBL/GenBank/DDBJ whole genome shotgun (WGS) entry which is preliminary data.</text>
</comment>
<dbReference type="PRINTS" id="PR00037">
    <property type="entry name" value="HTHLACR"/>
</dbReference>
<organism evidence="9 10">
    <name type="scientific">Microlunatus parietis</name>
    <dbReference type="NCBI Taxonomy" id="682979"/>
    <lineage>
        <taxon>Bacteria</taxon>
        <taxon>Bacillati</taxon>
        <taxon>Actinomycetota</taxon>
        <taxon>Actinomycetes</taxon>
        <taxon>Propionibacteriales</taxon>
        <taxon>Propionibacteriaceae</taxon>
        <taxon>Microlunatus</taxon>
    </lineage>
</organism>
<evidence type="ECO:0000313" key="9">
    <source>
        <dbReference type="EMBL" id="NYE69640.1"/>
    </source>
</evidence>
<keyword evidence="2" id="KW-0678">Repressor</keyword>
<dbReference type="PROSITE" id="PS51000">
    <property type="entry name" value="HTH_DEOR_2"/>
    <property type="match status" value="1"/>
</dbReference>
<dbReference type="GO" id="GO:0003700">
    <property type="term" value="F:DNA-binding transcription factor activity"/>
    <property type="evidence" value="ECO:0007669"/>
    <property type="project" value="InterPro"/>
</dbReference>
<keyword evidence="5" id="KW-0804">Transcription</keyword>
<protein>
    <recommendedName>
        <fullName evidence="1">Lactose phosphotransferase system repressor</fullName>
    </recommendedName>
</protein>
<evidence type="ECO:0000259" key="8">
    <source>
        <dbReference type="PROSITE" id="PS51000"/>
    </source>
</evidence>
<sequence>MRAEDRQSTLAAWLAAEGRIDVITAADRLGVAPETIRRDLRVMERSGLLRRVHGGAVTADADPIAALGRPATVDPADLDWVAAVWALLPRTGTVLLGTGEPTLTLAKLIVTEPDDLTDLTIVTNSLDAALVLSRAPGLSVYNLGGTVSTRTRAQEGDWALTELRRLHTDVSVICPAGLHPDHGLTQQTPAAAAVSEAEVEAGTTVVALIAPESLGTTALVRFAPLESVDVLAVAGIAPDRALRPYREAGIKIITPGPRTEQGAAEPNPGAIVGA</sequence>
<name>A0A7Y9I447_9ACTN</name>
<gene>
    <name evidence="9" type="ORF">BKA15_000969</name>
</gene>
<dbReference type="SMART" id="SM00420">
    <property type="entry name" value="HTH_DEOR"/>
    <property type="match status" value="1"/>
</dbReference>
<evidence type="ECO:0000256" key="1">
    <source>
        <dbReference type="ARBA" id="ARBA00021390"/>
    </source>
</evidence>